<dbReference type="PANTHER" id="PTHR13847:SF281">
    <property type="entry name" value="FAD DEPENDENT OXIDOREDUCTASE DOMAIN-CONTAINING PROTEIN"/>
    <property type="match status" value="1"/>
</dbReference>
<protein>
    <submittedName>
        <fullName evidence="3">FAD-binding oxidoreductase</fullName>
        <ecNumber evidence="3">1.-.-.-</ecNumber>
    </submittedName>
</protein>
<dbReference type="SUPFAM" id="SSF51905">
    <property type="entry name" value="FAD/NAD(P)-binding domain"/>
    <property type="match status" value="1"/>
</dbReference>
<evidence type="ECO:0000259" key="2">
    <source>
        <dbReference type="Pfam" id="PF01266"/>
    </source>
</evidence>
<dbReference type="GO" id="GO:0016491">
    <property type="term" value="F:oxidoreductase activity"/>
    <property type="evidence" value="ECO:0007669"/>
    <property type="project" value="UniProtKB-KW"/>
</dbReference>
<dbReference type="PANTHER" id="PTHR13847">
    <property type="entry name" value="SARCOSINE DEHYDROGENASE-RELATED"/>
    <property type="match status" value="1"/>
</dbReference>
<evidence type="ECO:0000313" key="3">
    <source>
        <dbReference type="EMBL" id="XBY44760.1"/>
    </source>
</evidence>
<dbReference type="AlphaFoldDB" id="A0AAU7XDI8"/>
<feature type="domain" description="FAD dependent oxidoreductase" evidence="2">
    <location>
        <begin position="49"/>
        <end position="405"/>
    </location>
</feature>
<dbReference type="KEGG" id="mflg:ABS361_00140"/>
<dbReference type="Gene3D" id="3.30.9.10">
    <property type="entry name" value="D-Amino Acid Oxidase, subunit A, domain 2"/>
    <property type="match status" value="1"/>
</dbReference>
<proteinExistence type="predicted"/>
<dbReference type="InterPro" id="IPR036188">
    <property type="entry name" value="FAD/NAD-bd_sf"/>
</dbReference>
<dbReference type="EC" id="1.-.-.-" evidence="3"/>
<keyword evidence="1 3" id="KW-0560">Oxidoreductase</keyword>
<reference evidence="3" key="1">
    <citation type="submission" date="2024-06" db="EMBL/GenBank/DDBJ databases">
        <title>Methylostella associata gen. nov., sp. nov., a novel Ancalomicrobiaceae-affiliated facultatively methylotrophic bacteria that feed on methanotrophs of the genus Methylococcus.</title>
        <authorList>
            <person name="Saltykova V."/>
            <person name="Danilova O.V."/>
            <person name="Oshkin I.Y."/>
            <person name="Belova S.E."/>
            <person name="Pimenov N.V."/>
            <person name="Dedysh S.N."/>
        </authorList>
    </citation>
    <scope>NUCLEOTIDE SEQUENCE</scope>
    <source>
        <strain evidence="3">S20</strain>
    </source>
</reference>
<evidence type="ECO:0000256" key="1">
    <source>
        <dbReference type="ARBA" id="ARBA00023002"/>
    </source>
</evidence>
<accession>A0AAU7XDI8</accession>
<name>A0AAU7XDI8_9HYPH</name>
<dbReference type="Gene3D" id="3.50.50.60">
    <property type="entry name" value="FAD/NAD(P)-binding domain"/>
    <property type="match status" value="1"/>
</dbReference>
<organism evidence="3">
    <name type="scientific">Methyloraptor flagellatus</name>
    <dbReference type="NCBI Taxonomy" id="3162530"/>
    <lineage>
        <taxon>Bacteria</taxon>
        <taxon>Pseudomonadati</taxon>
        <taxon>Pseudomonadota</taxon>
        <taxon>Alphaproteobacteria</taxon>
        <taxon>Hyphomicrobiales</taxon>
        <taxon>Ancalomicrobiaceae</taxon>
        <taxon>Methyloraptor</taxon>
    </lineage>
</organism>
<sequence>MAAASTDTARNAATAPNAFATARPVASLWAATVAGRPAFAPLPGDRTADVVVIGGGYTGLSTARYLAKAGLVPIVLEAGRIGGGGSGRNGGVVSGKFRLGFRDIANAHGIETARYMHDLGVEAIEHVATLIEAYDIQGADYRPTGSLRCAHNEVSFAALRTEADWLRNALGDDAISVLSAEEVAAEIGAKGFVGGMLNTHGGVVHPLAFVLGLAAGLVRDGVAVHEATPVLRFRREDSGVLVETPSGTVRARQVVIATDAYSDLTGATAKVRTSVIPFRSAMIATAPLTGTAGEKLLPTGRSYTETRRMMRWFRKAGDRLLYGGRGAFGKDDSDAAFAALQTAMVQQFPELADVPVTHRWSGLVAMTLDSLPHLGRLDDRVVYCMGFNGSGVALASGIGRHVADLVTGGRPTLGLVTDTPLKAIPFYGLREPAVRVVAGWYQFLDAIGR</sequence>
<dbReference type="GO" id="GO:0005737">
    <property type="term" value="C:cytoplasm"/>
    <property type="evidence" value="ECO:0007669"/>
    <property type="project" value="TreeGrafter"/>
</dbReference>
<gene>
    <name evidence="3" type="ORF">ABS361_00140</name>
</gene>
<dbReference type="InterPro" id="IPR006076">
    <property type="entry name" value="FAD-dep_OxRdtase"/>
</dbReference>
<dbReference type="EMBL" id="CP158568">
    <property type="protein sequence ID" value="XBY44760.1"/>
    <property type="molecule type" value="Genomic_DNA"/>
</dbReference>
<dbReference type="Pfam" id="PF01266">
    <property type="entry name" value="DAO"/>
    <property type="match status" value="1"/>
</dbReference>
<dbReference type="RefSeq" id="WP_407049851.1">
    <property type="nucleotide sequence ID" value="NZ_CP158568.1"/>
</dbReference>